<keyword evidence="6" id="KW-0493">Microtubule</keyword>
<keyword evidence="4" id="KW-0677">Repeat</keyword>
<evidence type="ECO:0000256" key="5">
    <source>
        <dbReference type="ARBA" id="ARBA00023212"/>
    </source>
</evidence>
<dbReference type="InterPro" id="IPR001084">
    <property type="entry name" value="MAP_tubulin-bd_rpt"/>
</dbReference>
<comment type="caution">
    <text evidence="8">The sequence shown here is derived from an EMBL/GenBank/DDBJ whole genome shotgun (WGS) entry which is preliminary data.</text>
</comment>
<keyword evidence="3" id="KW-0597">Phosphoprotein</keyword>
<dbReference type="Pfam" id="PF00418">
    <property type="entry name" value="Tubulin-binding"/>
    <property type="match status" value="1"/>
</dbReference>
<feature type="compositionally biased region" description="Low complexity" evidence="7">
    <location>
        <begin position="109"/>
        <end position="123"/>
    </location>
</feature>
<evidence type="ECO:0000256" key="1">
    <source>
        <dbReference type="ARBA" id="ARBA00004245"/>
    </source>
</evidence>
<dbReference type="GO" id="GO:0031175">
    <property type="term" value="P:neuron projection development"/>
    <property type="evidence" value="ECO:0007669"/>
    <property type="project" value="TreeGrafter"/>
</dbReference>
<evidence type="ECO:0000313" key="9">
    <source>
        <dbReference type="Proteomes" id="UP001497623"/>
    </source>
</evidence>
<evidence type="ECO:0000256" key="7">
    <source>
        <dbReference type="SAM" id="MobiDB-lite"/>
    </source>
</evidence>
<dbReference type="PANTHER" id="PTHR11501">
    <property type="entry name" value="MICROTUBULE-ASSOCIATED PROTEIN"/>
    <property type="match status" value="1"/>
</dbReference>
<feature type="non-terminal residue" evidence="8">
    <location>
        <position position="1"/>
    </location>
</feature>
<dbReference type="PROSITE" id="PS00229">
    <property type="entry name" value="TAU_MAP_1"/>
    <property type="match status" value="1"/>
</dbReference>
<sequence>IEIHFLATRHSTLLHHLYIALFQIENKKLDFKDKAASKVGSLNNVKHKAGGGEKKIFDDKEYIRQVSSPAKTPSKQTSRATSRASSEGRLSPGGVMSPQSPHEDEEDQVVQVTTSQGVTPSEE</sequence>
<evidence type="ECO:0000256" key="6">
    <source>
        <dbReference type="RuleBase" id="RU000686"/>
    </source>
</evidence>
<evidence type="ECO:0000256" key="4">
    <source>
        <dbReference type="ARBA" id="ARBA00022737"/>
    </source>
</evidence>
<dbReference type="PANTHER" id="PTHR11501:SF18">
    <property type="entry name" value="MICROTUBULE-ASSOCIATED PROTEIN"/>
    <property type="match status" value="1"/>
</dbReference>
<comment type="subcellular location">
    <subcellularLocation>
        <location evidence="1 6">Cytoplasm</location>
        <location evidence="1 6">Cytoskeleton</location>
    </subcellularLocation>
</comment>
<proteinExistence type="predicted"/>
<keyword evidence="5 6" id="KW-0206">Cytoskeleton</keyword>
<protein>
    <recommendedName>
        <fullName evidence="6">Microtubule-associated protein</fullName>
    </recommendedName>
</protein>
<evidence type="ECO:0000256" key="3">
    <source>
        <dbReference type="ARBA" id="ARBA00022553"/>
    </source>
</evidence>
<evidence type="ECO:0000313" key="8">
    <source>
        <dbReference type="EMBL" id="CAL4125559.1"/>
    </source>
</evidence>
<accession>A0AAV2RM78</accession>
<evidence type="ECO:0000256" key="2">
    <source>
        <dbReference type="ARBA" id="ARBA00022490"/>
    </source>
</evidence>
<dbReference type="AlphaFoldDB" id="A0AAV2RM78"/>
<name>A0AAV2RM78_MEGNR</name>
<feature type="compositionally biased region" description="Basic and acidic residues" evidence="7">
    <location>
        <begin position="50"/>
        <end position="63"/>
    </location>
</feature>
<gene>
    <name evidence="8" type="ORF">MNOR_LOCUS25204</name>
</gene>
<dbReference type="GO" id="GO:0008017">
    <property type="term" value="F:microtubule binding"/>
    <property type="evidence" value="ECO:0007669"/>
    <property type="project" value="InterPro"/>
</dbReference>
<organism evidence="8 9">
    <name type="scientific">Meganyctiphanes norvegica</name>
    <name type="common">Northern krill</name>
    <name type="synonym">Thysanopoda norvegica</name>
    <dbReference type="NCBI Taxonomy" id="48144"/>
    <lineage>
        <taxon>Eukaryota</taxon>
        <taxon>Metazoa</taxon>
        <taxon>Ecdysozoa</taxon>
        <taxon>Arthropoda</taxon>
        <taxon>Crustacea</taxon>
        <taxon>Multicrustacea</taxon>
        <taxon>Malacostraca</taxon>
        <taxon>Eumalacostraca</taxon>
        <taxon>Eucarida</taxon>
        <taxon>Euphausiacea</taxon>
        <taxon>Euphausiidae</taxon>
        <taxon>Meganyctiphanes</taxon>
    </lineage>
</organism>
<keyword evidence="2 6" id="KW-0963">Cytoplasm</keyword>
<reference evidence="8 9" key="1">
    <citation type="submission" date="2024-05" db="EMBL/GenBank/DDBJ databases">
        <authorList>
            <person name="Wallberg A."/>
        </authorList>
    </citation>
    <scope>NUCLEOTIDE SEQUENCE [LARGE SCALE GENOMIC DNA]</scope>
</reference>
<dbReference type="Proteomes" id="UP001497623">
    <property type="component" value="Unassembled WGS sequence"/>
</dbReference>
<dbReference type="GO" id="GO:0043005">
    <property type="term" value="C:neuron projection"/>
    <property type="evidence" value="ECO:0007669"/>
    <property type="project" value="TreeGrafter"/>
</dbReference>
<dbReference type="GO" id="GO:0000226">
    <property type="term" value="P:microtubule cytoskeleton organization"/>
    <property type="evidence" value="ECO:0007669"/>
    <property type="project" value="TreeGrafter"/>
</dbReference>
<dbReference type="PROSITE" id="PS51491">
    <property type="entry name" value="TAU_MAP_2"/>
    <property type="match status" value="1"/>
</dbReference>
<feature type="region of interest" description="Disordered" evidence="7">
    <location>
        <begin position="44"/>
        <end position="123"/>
    </location>
</feature>
<feature type="compositionally biased region" description="Polar residues" evidence="7">
    <location>
        <begin position="65"/>
        <end position="85"/>
    </location>
</feature>
<dbReference type="InterPro" id="IPR027324">
    <property type="entry name" value="MAP2/MAP4/Tau"/>
</dbReference>
<keyword evidence="9" id="KW-1185">Reference proteome</keyword>
<dbReference type="GO" id="GO:0005874">
    <property type="term" value="C:microtubule"/>
    <property type="evidence" value="ECO:0007669"/>
    <property type="project" value="UniProtKB-KW"/>
</dbReference>
<dbReference type="EMBL" id="CAXKWB010023800">
    <property type="protein sequence ID" value="CAL4125559.1"/>
    <property type="molecule type" value="Genomic_DNA"/>
</dbReference>